<dbReference type="GO" id="GO:0016020">
    <property type="term" value="C:membrane"/>
    <property type="evidence" value="ECO:0007669"/>
    <property type="project" value="TreeGrafter"/>
</dbReference>
<dbReference type="SUPFAM" id="SSF52218">
    <property type="entry name" value="Flavoproteins"/>
    <property type="match status" value="1"/>
</dbReference>
<evidence type="ECO:0000256" key="1">
    <source>
        <dbReference type="ARBA" id="ARBA00001917"/>
    </source>
</evidence>
<dbReference type="AlphaFoldDB" id="A0A328BEG0"/>
<comment type="cofactor">
    <cofactor evidence="1">
        <name>FMN</name>
        <dbReference type="ChEBI" id="CHEBI:58210"/>
    </cofactor>
</comment>
<keyword evidence="4" id="KW-1185">Reference proteome</keyword>
<accession>A0A328BEG0</accession>
<dbReference type="Proteomes" id="UP000249524">
    <property type="component" value="Unassembled WGS sequence"/>
</dbReference>
<dbReference type="RefSeq" id="WP_111276631.1">
    <property type="nucleotide sequence ID" value="NZ_QFYS01000006.1"/>
</dbReference>
<dbReference type="GO" id="GO:0003955">
    <property type="term" value="F:NAD(P)H dehydrogenase (quinone) activity"/>
    <property type="evidence" value="ECO:0007669"/>
    <property type="project" value="TreeGrafter"/>
</dbReference>
<sequence>MARVAVVYHSGSGRTGLLADAVHRGAARVEGVSTDLIAITPQQLDARMRWWDAEVMEKLDAADGVIFGCTTLMGMPSAPFKAFMEGAFDPWWRQGWKDKFAGGFTNSASLNGDKTNTQIQLLVFAAQMGMMWVPMGDHPGSNWSGGGENDINRLGAFLGPMSQSLADIPVAEATPPSDLITGERYGERFAQIVRKWVDGTAYEVERIPDVATSAARRRAAVAG</sequence>
<comment type="caution">
    <text evidence="3">The sequence shown here is derived from an EMBL/GenBank/DDBJ whole genome shotgun (WGS) entry which is preliminary data.</text>
</comment>
<protein>
    <recommendedName>
        <fullName evidence="2">NADPH-dependent FMN reductase-like domain-containing protein</fullName>
    </recommendedName>
</protein>
<dbReference type="GO" id="GO:0009055">
    <property type="term" value="F:electron transfer activity"/>
    <property type="evidence" value="ECO:0007669"/>
    <property type="project" value="InterPro"/>
</dbReference>
<proteinExistence type="predicted"/>
<evidence type="ECO:0000259" key="2">
    <source>
        <dbReference type="Pfam" id="PF03358"/>
    </source>
</evidence>
<evidence type="ECO:0000313" key="4">
    <source>
        <dbReference type="Proteomes" id="UP000249524"/>
    </source>
</evidence>
<dbReference type="EMBL" id="QFYS01000006">
    <property type="protein sequence ID" value="RAK64244.1"/>
    <property type="molecule type" value="Genomic_DNA"/>
</dbReference>
<dbReference type="Pfam" id="PF03358">
    <property type="entry name" value="FMN_red"/>
    <property type="match status" value="1"/>
</dbReference>
<feature type="domain" description="NADPH-dependent FMN reductase-like" evidence="2">
    <location>
        <begin position="12"/>
        <end position="134"/>
    </location>
</feature>
<dbReference type="Gene3D" id="3.40.50.360">
    <property type="match status" value="1"/>
</dbReference>
<name>A0A328BEG0_9CAUL</name>
<organism evidence="3 4">
    <name type="scientific">Phenylobacterium kunshanense</name>
    <dbReference type="NCBI Taxonomy" id="1445034"/>
    <lineage>
        <taxon>Bacteria</taxon>
        <taxon>Pseudomonadati</taxon>
        <taxon>Pseudomonadota</taxon>
        <taxon>Alphaproteobacteria</taxon>
        <taxon>Caulobacterales</taxon>
        <taxon>Caulobacteraceae</taxon>
        <taxon>Phenylobacterium</taxon>
    </lineage>
</organism>
<dbReference type="InterPro" id="IPR001226">
    <property type="entry name" value="Flavodoxin_CS"/>
</dbReference>
<dbReference type="OrthoDB" id="9801479at2"/>
<dbReference type="PANTHER" id="PTHR30546:SF23">
    <property type="entry name" value="FLAVOPROTEIN-LIKE PROTEIN YCP4-RELATED"/>
    <property type="match status" value="1"/>
</dbReference>
<gene>
    <name evidence="3" type="ORF">DJ019_13780</name>
</gene>
<evidence type="ECO:0000313" key="3">
    <source>
        <dbReference type="EMBL" id="RAK64244.1"/>
    </source>
</evidence>
<dbReference type="GO" id="GO:0010181">
    <property type="term" value="F:FMN binding"/>
    <property type="evidence" value="ECO:0007669"/>
    <property type="project" value="InterPro"/>
</dbReference>
<dbReference type="InterPro" id="IPR005025">
    <property type="entry name" value="FMN_Rdtase-like_dom"/>
</dbReference>
<dbReference type="PROSITE" id="PS00201">
    <property type="entry name" value="FLAVODOXIN"/>
    <property type="match status" value="1"/>
</dbReference>
<reference evidence="3 4" key="1">
    <citation type="submission" date="2018-05" db="EMBL/GenBank/DDBJ databases">
        <authorList>
            <person name="Lanie J.A."/>
            <person name="Ng W.-L."/>
            <person name="Kazmierczak K.M."/>
            <person name="Andrzejewski T.M."/>
            <person name="Davidsen T.M."/>
            <person name="Wayne K.J."/>
            <person name="Tettelin H."/>
            <person name="Glass J.I."/>
            <person name="Rusch D."/>
            <person name="Podicherti R."/>
            <person name="Tsui H.-C.T."/>
            <person name="Winkler M.E."/>
        </authorList>
    </citation>
    <scope>NUCLEOTIDE SEQUENCE [LARGE SCALE GENOMIC DNA]</scope>
    <source>
        <strain evidence="3 4">BUT-10</strain>
    </source>
</reference>
<dbReference type="InterPro" id="IPR029039">
    <property type="entry name" value="Flavoprotein-like_sf"/>
</dbReference>
<dbReference type="PANTHER" id="PTHR30546">
    <property type="entry name" value="FLAVODOXIN-RELATED PROTEIN WRBA-RELATED"/>
    <property type="match status" value="1"/>
</dbReference>